<dbReference type="EMBL" id="JBBNAE010000006">
    <property type="protein sequence ID" value="KAK9116247.1"/>
    <property type="molecule type" value="Genomic_DNA"/>
</dbReference>
<accession>A0AAP0IIY5</accession>
<proteinExistence type="predicted"/>
<reference evidence="2 3" key="1">
    <citation type="submission" date="2024-01" db="EMBL/GenBank/DDBJ databases">
        <title>Genome assemblies of Stephania.</title>
        <authorList>
            <person name="Yang L."/>
        </authorList>
    </citation>
    <scope>NUCLEOTIDE SEQUENCE [LARGE SCALE GENOMIC DNA]</scope>
    <source>
        <strain evidence="2">QJT</strain>
        <tissue evidence="2">Leaf</tissue>
    </source>
</reference>
<protein>
    <submittedName>
        <fullName evidence="2">Uncharacterized protein</fullName>
    </submittedName>
</protein>
<evidence type="ECO:0000256" key="1">
    <source>
        <dbReference type="SAM" id="MobiDB-lite"/>
    </source>
</evidence>
<evidence type="ECO:0000313" key="2">
    <source>
        <dbReference type="EMBL" id="KAK9116247.1"/>
    </source>
</evidence>
<dbReference type="AlphaFoldDB" id="A0AAP0IIY5"/>
<keyword evidence="3" id="KW-1185">Reference proteome</keyword>
<sequence length="135" mass="15834">MSYPFSSPLTPRQDEQSLEDMFKEYSSVTQRFHQDILLHQENMEQHFKGINLNLRSIETLTSKMNDTLNKMLEEEEFLVLLSCNEKETLNNVTLMSVEVKDEEYSSDHEESEGELEVSQSEPEILMDKLTKKKPK</sequence>
<evidence type="ECO:0000313" key="3">
    <source>
        <dbReference type="Proteomes" id="UP001417504"/>
    </source>
</evidence>
<feature type="region of interest" description="Disordered" evidence="1">
    <location>
        <begin position="100"/>
        <end position="135"/>
    </location>
</feature>
<gene>
    <name evidence="2" type="ORF">Sjap_015194</name>
</gene>
<comment type="caution">
    <text evidence="2">The sequence shown here is derived from an EMBL/GenBank/DDBJ whole genome shotgun (WGS) entry which is preliminary data.</text>
</comment>
<dbReference type="Proteomes" id="UP001417504">
    <property type="component" value="Unassembled WGS sequence"/>
</dbReference>
<organism evidence="2 3">
    <name type="scientific">Stephania japonica</name>
    <dbReference type="NCBI Taxonomy" id="461633"/>
    <lineage>
        <taxon>Eukaryota</taxon>
        <taxon>Viridiplantae</taxon>
        <taxon>Streptophyta</taxon>
        <taxon>Embryophyta</taxon>
        <taxon>Tracheophyta</taxon>
        <taxon>Spermatophyta</taxon>
        <taxon>Magnoliopsida</taxon>
        <taxon>Ranunculales</taxon>
        <taxon>Menispermaceae</taxon>
        <taxon>Menispermoideae</taxon>
        <taxon>Cissampelideae</taxon>
        <taxon>Stephania</taxon>
    </lineage>
</organism>
<name>A0AAP0IIY5_9MAGN</name>